<name>A0AA35W4Y4_GEOBA</name>
<dbReference type="EMBL" id="CASHTH010000353">
    <property type="protein sequence ID" value="CAI7998750.1"/>
    <property type="molecule type" value="Genomic_DNA"/>
</dbReference>
<keyword evidence="6" id="KW-1185">Reference proteome</keyword>
<dbReference type="InterPro" id="IPR036049">
    <property type="entry name" value="Ribosomal_uL29_sf"/>
</dbReference>
<evidence type="ECO:0000256" key="4">
    <source>
        <dbReference type="ARBA" id="ARBA00035334"/>
    </source>
</evidence>
<evidence type="ECO:0000313" key="5">
    <source>
        <dbReference type="EMBL" id="CAI7998750.1"/>
    </source>
</evidence>
<dbReference type="Pfam" id="PF00831">
    <property type="entry name" value="Ribosomal_L29"/>
    <property type="match status" value="1"/>
</dbReference>
<comment type="caution">
    <text evidence="5">The sequence shown here is derived from an EMBL/GenBank/DDBJ whole genome shotgun (WGS) entry which is preliminary data.</text>
</comment>
<keyword evidence="3" id="KW-0687">Ribonucleoprotein</keyword>
<evidence type="ECO:0000313" key="6">
    <source>
        <dbReference type="Proteomes" id="UP001174909"/>
    </source>
</evidence>
<protein>
    <recommendedName>
        <fullName evidence="4">60S ribosomal protein L35</fullName>
    </recommendedName>
</protein>
<dbReference type="Gene3D" id="6.10.140.1970">
    <property type="match status" value="1"/>
</dbReference>
<dbReference type="GO" id="GO:1990904">
    <property type="term" value="C:ribonucleoprotein complex"/>
    <property type="evidence" value="ECO:0007669"/>
    <property type="project" value="UniProtKB-KW"/>
</dbReference>
<evidence type="ECO:0000256" key="2">
    <source>
        <dbReference type="ARBA" id="ARBA00022980"/>
    </source>
</evidence>
<reference evidence="5" key="1">
    <citation type="submission" date="2023-03" db="EMBL/GenBank/DDBJ databases">
        <authorList>
            <person name="Steffen K."/>
            <person name="Cardenas P."/>
        </authorList>
    </citation>
    <scope>NUCLEOTIDE SEQUENCE</scope>
</reference>
<evidence type="ECO:0000256" key="3">
    <source>
        <dbReference type="ARBA" id="ARBA00023274"/>
    </source>
</evidence>
<dbReference type="GO" id="GO:0006412">
    <property type="term" value="P:translation"/>
    <property type="evidence" value="ECO:0007669"/>
    <property type="project" value="InterPro"/>
</dbReference>
<dbReference type="GO" id="GO:0005840">
    <property type="term" value="C:ribosome"/>
    <property type="evidence" value="ECO:0007669"/>
    <property type="project" value="UniProtKB-KW"/>
</dbReference>
<proteinExistence type="inferred from homology"/>
<keyword evidence="2 5" id="KW-0689">Ribosomal protein</keyword>
<dbReference type="InterPro" id="IPR001854">
    <property type="entry name" value="Ribosomal_uL29"/>
</dbReference>
<gene>
    <name evidence="5" type="ORF">GBAR_LOCUS2520</name>
</gene>
<comment type="similarity">
    <text evidence="1">Belongs to the universal ribosomal protein uL29 family.</text>
</comment>
<dbReference type="SUPFAM" id="SSF46561">
    <property type="entry name" value="Ribosomal protein L29 (L29p)"/>
    <property type="match status" value="1"/>
</dbReference>
<dbReference type="InterPro" id="IPR018254">
    <property type="entry name" value="Ribosomal_uL29_CS"/>
</dbReference>
<organism evidence="5 6">
    <name type="scientific">Geodia barretti</name>
    <name type="common">Barrett's horny sponge</name>
    <dbReference type="NCBI Taxonomy" id="519541"/>
    <lineage>
        <taxon>Eukaryota</taxon>
        <taxon>Metazoa</taxon>
        <taxon>Porifera</taxon>
        <taxon>Demospongiae</taxon>
        <taxon>Heteroscleromorpha</taxon>
        <taxon>Tetractinellida</taxon>
        <taxon>Astrophorina</taxon>
        <taxon>Geodiidae</taxon>
        <taxon>Geodia</taxon>
    </lineage>
</organism>
<accession>A0AA35W4Y4</accession>
<dbReference type="PROSITE" id="PS00579">
    <property type="entry name" value="RIBOSOMAL_L29"/>
    <property type="match status" value="1"/>
</dbReference>
<dbReference type="Proteomes" id="UP001174909">
    <property type="component" value="Unassembled WGS sequence"/>
</dbReference>
<dbReference type="NCBIfam" id="TIGR00012">
    <property type="entry name" value="L29"/>
    <property type="match status" value="1"/>
</dbReference>
<evidence type="ECO:0000256" key="1">
    <source>
        <dbReference type="ARBA" id="ARBA00009254"/>
    </source>
</evidence>
<dbReference type="GO" id="GO:0003735">
    <property type="term" value="F:structural constituent of ribosome"/>
    <property type="evidence" value="ECO:0007669"/>
    <property type="project" value="InterPro"/>
</dbReference>
<dbReference type="AlphaFoldDB" id="A0AA35W4Y4"/>
<sequence>MNLRFQKTTRQLTNTNALRDTRRTIARIHTVLKERQIVRDLGLDESSS</sequence>